<dbReference type="PROSITE" id="PS00138">
    <property type="entry name" value="SUBTILASE_SER"/>
    <property type="match status" value="1"/>
</dbReference>
<protein>
    <submittedName>
        <fullName evidence="8">S8 family peptidase</fullName>
        <ecNumber evidence="8">3.4.-.-</ecNumber>
    </submittedName>
</protein>
<dbReference type="EMBL" id="CP159925">
    <property type="protein sequence ID" value="XCO73841.1"/>
    <property type="molecule type" value="Genomic_DNA"/>
</dbReference>
<dbReference type="InterPro" id="IPR015500">
    <property type="entry name" value="Peptidase_S8_subtilisin-rel"/>
</dbReference>
<feature type="region of interest" description="Disordered" evidence="6">
    <location>
        <begin position="10"/>
        <end position="29"/>
    </location>
</feature>
<dbReference type="Pfam" id="PF00082">
    <property type="entry name" value="Peptidase_S8"/>
    <property type="match status" value="1"/>
</dbReference>
<dbReference type="EC" id="3.4.-.-" evidence="8"/>
<dbReference type="PROSITE" id="PS51892">
    <property type="entry name" value="SUBTILASE"/>
    <property type="match status" value="1"/>
</dbReference>
<evidence type="ECO:0000256" key="6">
    <source>
        <dbReference type="SAM" id="MobiDB-lite"/>
    </source>
</evidence>
<dbReference type="Gene3D" id="3.40.50.200">
    <property type="entry name" value="Peptidase S8/S53 domain"/>
    <property type="match status" value="1"/>
</dbReference>
<evidence type="ECO:0000313" key="8">
    <source>
        <dbReference type="EMBL" id="XCO73841.1"/>
    </source>
</evidence>
<dbReference type="GO" id="GO:0006508">
    <property type="term" value="P:proteolysis"/>
    <property type="evidence" value="ECO:0007669"/>
    <property type="project" value="UniProtKB-KW"/>
</dbReference>
<dbReference type="PRINTS" id="PR00723">
    <property type="entry name" value="SUBTILISIN"/>
</dbReference>
<dbReference type="SUPFAM" id="SSF52743">
    <property type="entry name" value="Subtilisin-like"/>
    <property type="match status" value="1"/>
</dbReference>
<dbReference type="PANTHER" id="PTHR43806">
    <property type="entry name" value="PEPTIDASE S8"/>
    <property type="match status" value="1"/>
</dbReference>
<accession>A0AAU8MP61</accession>
<evidence type="ECO:0000256" key="4">
    <source>
        <dbReference type="ARBA" id="ARBA00022825"/>
    </source>
</evidence>
<dbReference type="PANTHER" id="PTHR43806:SF11">
    <property type="entry name" value="CEREVISIN-RELATED"/>
    <property type="match status" value="1"/>
</dbReference>
<organism evidence="8">
    <name type="scientific">Lysobacter firmicutimachus</name>
    <dbReference type="NCBI Taxonomy" id="1792846"/>
    <lineage>
        <taxon>Bacteria</taxon>
        <taxon>Pseudomonadati</taxon>
        <taxon>Pseudomonadota</taxon>
        <taxon>Gammaproteobacteria</taxon>
        <taxon>Lysobacterales</taxon>
        <taxon>Lysobacteraceae</taxon>
        <taxon>Lysobacter</taxon>
    </lineage>
</organism>
<dbReference type="RefSeq" id="WP_363796741.1">
    <property type="nucleotide sequence ID" value="NZ_CP159925.1"/>
</dbReference>
<keyword evidence="4" id="KW-0720">Serine protease</keyword>
<evidence type="ECO:0000256" key="3">
    <source>
        <dbReference type="ARBA" id="ARBA00022801"/>
    </source>
</evidence>
<dbReference type="CDD" id="cd04843">
    <property type="entry name" value="Peptidases_S8_11"/>
    <property type="match status" value="1"/>
</dbReference>
<keyword evidence="2" id="KW-0645">Protease</keyword>
<dbReference type="GO" id="GO:0004252">
    <property type="term" value="F:serine-type endopeptidase activity"/>
    <property type="evidence" value="ECO:0007669"/>
    <property type="project" value="InterPro"/>
</dbReference>
<comment type="similarity">
    <text evidence="1 5">Belongs to the peptidase S8 family.</text>
</comment>
<evidence type="ECO:0000256" key="5">
    <source>
        <dbReference type="PROSITE-ProRule" id="PRU01240"/>
    </source>
</evidence>
<gene>
    <name evidence="8" type="ORF">ABU614_15785</name>
</gene>
<evidence type="ECO:0000256" key="1">
    <source>
        <dbReference type="ARBA" id="ARBA00011073"/>
    </source>
</evidence>
<keyword evidence="3 8" id="KW-0378">Hydrolase</keyword>
<evidence type="ECO:0000256" key="2">
    <source>
        <dbReference type="ARBA" id="ARBA00022670"/>
    </source>
</evidence>
<dbReference type="InterPro" id="IPR050131">
    <property type="entry name" value="Peptidase_S8_subtilisin-like"/>
</dbReference>
<reference evidence="8" key="1">
    <citation type="submission" date="2024-06" db="EMBL/GenBank/DDBJ databases">
        <authorList>
            <person name="Li S."/>
        </authorList>
    </citation>
    <scope>NUCLEOTIDE SEQUENCE</scope>
    <source>
        <strain evidence="8">SR10</strain>
    </source>
</reference>
<dbReference type="InterPro" id="IPR034073">
    <property type="entry name" value="Subtilisin_DY-like_dom"/>
</dbReference>
<dbReference type="InterPro" id="IPR023828">
    <property type="entry name" value="Peptidase_S8_Ser-AS"/>
</dbReference>
<proteinExistence type="inferred from homology"/>
<name>A0AAU8MP61_9GAMM</name>
<dbReference type="InterPro" id="IPR036852">
    <property type="entry name" value="Peptidase_S8/S53_dom_sf"/>
</dbReference>
<dbReference type="AlphaFoldDB" id="A0AAU8MP61"/>
<dbReference type="InterPro" id="IPR000209">
    <property type="entry name" value="Peptidase_S8/S53_dom"/>
</dbReference>
<sequence length="806" mass="85298">MKSRHCIPAFSCAGGPTRPPRQPPATAGGPGYSGFVIARLSERFAPAADKDLRALARKHKLTALAKLLDETGVESTRPLIRSLDPKRLRELEKRAANSPFPPLRSLTGYWRLDLRQRPEQAEMLVARLRALSEIADAYRELDVSDPVDDSDDPYAVGQGYLDPAPDGIDARWAWTQANGTGAGTGVVDLEQGWFLGHEDLVAHAPSLIYGDNRDGVGAYKGNHGTAVLGEIAAVDNTLGVVGIAPDVGSVRVTSHYDAGTDTALHVADAIVAALPSMAVGDVLLLEVQRAGAIMTEVDDADFDAIRLASALGVIVVEAAGNGNNDLDSYLDGSGVQAFNRASPDFRDSGAIVVGAAESSLPHDRAGFSSYGSRVDCYAWGENVTTCGYGTLDNGGGDDERTYTAGFNGTSSASPIVTGAALIVQGMHAAATGTRLSPAQMRSLLSDPAINTPQGGGLAGAIGVMPDLRAIVENTLGLTPDVYLRDHVGDSGAVPSTGSISASPDVILLPATVPDPNAAFGEGSGTENSNALGHEAETGHDNYLYVRMRNRGGADADDVRASVYWSPVATLLTPDLWNFIGTSAPVDVPLGDVLTVAAPIVWPEADIPGPGHYCFVASVSHPRDAAPPPPPGPPNFDWDAFRAYIRAHNNVTWRNFNVVDPPADPQVGLALPFLITGTPDRARAFDFEIVRRLPKGAELRLELPRDLAYRIAAAAPWKLETPRKGRQAVLSLPALPRLPLCGLPLPRAARLPARLLLRAPKSVRLEGASVTIRQLYQGEEVGRITWQCRARGPAQATAAPPRARKPR</sequence>
<comment type="caution">
    <text evidence="5">Lacks conserved residue(s) required for the propagation of feature annotation.</text>
</comment>
<evidence type="ECO:0000259" key="7">
    <source>
        <dbReference type="Pfam" id="PF00082"/>
    </source>
</evidence>
<feature type="domain" description="Peptidase S8/S53" evidence="7">
    <location>
        <begin position="218"/>
        <end position="448"/>
    </location>
</feature>